<evidence type="ECO:0000313" key="3">
    <source>
        <dbReference type="EMBL" id="GAA4992557.1"/>
    </source>
</evidence>
<gene>
    <name evidence="3" type="ORF">GCM10023205_76410</name>
</gene>
<dbReference type="SUPFAM" id="SSF53649">
    <property type="entry name" value="Alkaline phosphatase-like"/>
    <property type="match status" value="1"/>
</dbReference>
<dbReference type="Proteomes" id="UP001500466">
    <property type="component" value="Unassembled WGS sequence"/>
</dbReference>
<organism evidence="3 4">
    <name type="scientific">Yinghuangia aomiensis</name>
    <dbReference type="NCBI Taxonomy" id="676205"/>
    <lineage>
        <taxon>Bacteria</taxon>
        <taxon>Bacillati</taxon>
        <taxon>Actinomycetota</taxon>
        <taxon>Actinomycetes</taxon>
        <taxon>Kitasatosporales</taxon>
        <taxon>Streptomycetaceae</taxon>
        <taxon>Yinghuangia</taxon>
    </lineage>
</organism>
<name>A0ABP9IAZ9_9ACTN</name>
<accession>A0ABP9IAZ9</accession>
<evidence type="ECO:0000259" key="2">
    <source>
        <dbReference type="Pfam" id="PF00884"/>
    </source>
</evidence>
<dbReference type="PANTHER" id="PTHR42693">
    <property type="entry name" value="ARYLSULFATASE FAMILY MEMBER"/>
    <property type="match status" value="1"/>
</dbReference>
<evidence type="ECO:0000313" key="4">
    <source>
        <dbReference type="Proteomes" id="UP001500466"/>
    </source>
</evidence>
<dbReference type="InterPro" id="IPR017850">
    <property type="entry name" value="Alkaline_phosphatase_core_sf"/>
</dbReference>
<dbReference type="Gene3D" id="3.40.720.10">
    <property type="entry name" value="Alkaline Phosphatase, subunit A"/>
    <property type="match status" value="1"/>
</dbReference>
<proteinExistence type="inferred from homology"/>
<keyword evidence="4" id="KW-1185">Reference proteome</keyword>
<dbReference type="RefSeq" id="WP_345680464.1">
    <property type="nucleotide sequence ID" value="NZ_BAABHS010000047.1"/>
</dbReference>
<dbReference type="Pfam" id="PF00884">
    <property type="entry name" value="Sulfatase"/>
    <property type="match status" value="1"/>
</dbReference>
<comment type="similarity">
    <text evidence="1">Belongs to the sulfatase family.</text>
</comment>
<protein>
    <submittedName>
        <fullName evidence="3">Sulfatase</fullName>
    </submittedName>
</protein>
<dbReference type="EMBL" id="BAABHS010000047">
    <property type="protein sequence ID" value="GAA4992557.1"/>
    <property type="molecule type" value="Genomic_DNA"/>
</dbReference>
<comment type="caution">
    <text evidence="3">The sequence shown here is derived from an EMBL/GenBank/DDBJ whole genome shotgun (WGS) entry which is preliminary data.</text>
</comment>
<feature type="domain" description="Sulfatase N-terminal" evidence="2">
    <location>
        <begin position="3"/>
        <end position="340"/>
    </location>
</feature>
<dbReference type="InterPro" id="IPR050738">
    <property type="entry name" value="Sulfatase"/>
</dbReference>
<dbReference type="CDD" id="cd16148">
    <property type="entry name" value="sulfatase_like"/>
    <property type="match status" value="1"/>
</dbReference>
<evidence type="ECO:0000256" key="1">
    <source>
        <dbReference type="ARBA" id="ARBA00008779"/>
    </source>
</evidence>
<dbReference type="PANTHER" id="PTHR42693:SF33">
    <property type="entry name" value="ARYLSULFATASE"/>
    <property type="match status" value="1"/>
</dbReference>
<dbReference type="InterPro" id="IPR000917">
    <property type="entry name" value="Sulfatase_N"/>
</dbReference>
<sequence length="533" mass="59797">MRIIYVDVDTLRADHTTPYGYHRPTTPHLQALADKSVVFDRYYCSDSPCLPSRTALTSGQFGITNGVIGHFGAAAQFRLDCGHMADPDRPMLGQHLGLAGIYTAAVSVFAERHRAYFFHANFRESIRATANQGDEEAPDVNRAAIKWLRDHAHEEDWYLHLTYWEPHTDYTQPVEWTERMAASGPAPAWPDQETIEHHKAETFGPHSALDLHSGFGPRSSSPVPHNMPDAVRDRAEFEHLINGFDGAIAYWDHYFGRLMATLEELGIADETAVIVSADHGESFGENGSYAEHGLANEPTHRLPLVFYWPGVTDELPDEARRNDALLYNIDLAPTLCDLLGLGVPRAWQGTSFADAVRGEAIPSRDYLVLSHGAHTYQRSVRTRDHMYIRTFHPGCFSTEWEQLFNVTEDPHLTRDLLPDEPELAARMRSHLAEWIFEYAGRPGCLPDPMQSTLQTGPQYNDPVAYAAHLRDTGRAHLAERLEANLAHVTVPVSWHAPEVTFPADLRGRWLTSPGFAPMIETLMRRRAGTDAAP</sequence>
<reference evidence="4" key="1">
    <citation type="journal article" date="2019" name="Int. J. Syst. Evol. Microbiol.">
        <title>The Global Catalogue of Microorganisms (GCM) 10K type strain sequencing project: providing services to taxonomists for standard genome sequencing and annotation.</title>
        <authorList>
            <consortium name="The Broad Institute Genomics Platform"/>
            <consortium name="The Broad Institute Genome Sequencing Center for Infectious Disease"/>
            <person name="Wu L."/>
            <person name="Ma J."/>
        </authorList>
    </citation>
    <scope>NUCLEOTIDE SEQUENCE [LARGE SCALE GENOMIC DNA]</scope>
    <source>
        <strain evidence="4">JCM 17986</strain>
    </source>
</reference>